<organism evidence="1 2">
    <name type="scientific">Salinicola rhizosphaerae</name>
    <dbReference type="NCBI Taxonomy" id="1443141"/>
    <lineage>
        <taxon>Bacteria</taxon>
        <taxon>Pseudomonadati</taxon>
        <taxon>Pseudomonadota</taxon>
        <taxon>Gammaproteobacteria</taxon>
        <taxon>Oceanospirillales</taxon>
        <taxon>Halomonadaceae</taxon>
        <taxon>Salinicola</taxon>
    </lineage>
</organism>
<keyword evidence="2" id="KW-1185">Reference proteome</keyword>
<dbReference type="RefSeq" id="WP_189442586.1">
    <property type="nucleotide sequence ID" value="NZ_BMZI01000001.1"/>
</dbReference>
<reference evidence="2" key="1">
    <citation type="journal article" date="2019" name="Int. J. Syst. Evol. Microbiol.">
        <title>The Global Catalogue of Microorganisms (GCM) 10K type strain sequencing project: providing services to taxonomists for standard genome sequencing and annotation.</title>
        <authorList>
            <consortium name="The Broad Institute Genomics Platform"/>
            <consortium name="The Broad Institute Genome Sequencing Center for Infectious Disease"/>
            <person name="Wu L."/>
            <person name="Ma J."/>
        </authorList>
    </citation>
    <scope>NUCLEOTIDE SEQUENCE [LARGE SCALE GENOMIC DNA]</scope>
    <source>
        <strain evidence="2">KCTC 32998</strain>
    </source>
</reference>
<sequence length="181" mass="20238">MAILGFLLLAVLLVLSPMVWLRPSRGESLRSRLRQHAKQQGGELNYSHSASGSAASSPLALPDVSLVGYRLRYPGKQTGSDFVAVRDVVASDALESITPQWRWRRAPLPRLDADRLQAFEAWLDSLPEDALVVESRQHTLCVWWQERASLETFEQEWASWMAMRDRMAGSGDVLKVPGSPP</sequence>
<accession>A0ABQ3DPA8</accession>
<gene>
    <name evidence="1" type="ORF">GCM10009038_00350</name>
</gene>
<comment type="caution">
    <text evidence="1">The sequence shown here is derived from an EMBL/GenBank/DDBJ whole genome shotgun (WGS) entry which is preliminary data.</text>
</comment>
<proteinExistence type="predicted"/>
<evidence type="ECO:0000313" key="2">
    <source>
        <dbReference type="Proteomes" id="UP000646745"/>
    </source>
</evidence>
<name>A0ABQ3DPA8_9GAMM</name>
<dbReference type="EMBL" id="BMZI01000001">
    <property type="protein sequence ID" value="GHB07095.1"/>
    <property type="molecule type" value="Genomic_DNA"/>
</dbReference>
<protein>
    <recommendedName>
        <fullName evidence="3">Preprotein translocase subunit YajC</fullName>
    </recommendedName>
</protein>
<evidence type="ECO:0008006" key="3">
    <source>
        <dbReference type="Google" id="ProtNLM"/>
    </source>
</evidence>
<dbReference type="Proteomes" id="UP000646745">
    <property type="component" value="Unassembled WGS sequence"/>
</dbReference>
<evidence type="ECO:0000313" key="1">
    <source>
        <dbReference type="EMBL" id="GHB07095.1"/>
    </source>
</evidence>